<dbReference type="EC" id="3.1.3.45" evidence="6"/>
<dbReference type="SFLD" id="SFLDG01138">
    <property type="entry name" value="C1.6.2:_Deoxy-d-mannose-octulo"/>
    <property type="match status" value="1"/>
</dbReference>
<dbReference type="SFLD" id="SFLDG01136">
    <property type="entry name" value="C1.6:_Phosphoserine_Phosphatas"/>
    <property type="match status" value="1"/>
</dbReference>
<evidence type="ECO:0000256" key="13">
    <source>
        <dbReference type="PIRSR" id="PIRSR006118-2"/>
    </source>
</evidence>
<gene>
    <name evidence="14" type="primary">kdsC</name>
    <name evidence="14" type="ORF">CIGN_1046</name>
</gene>
<dbReference type="PANTHER" id="PTHR21485">
    <property type="entry name" value="HAD SUPERFAMILY MEMBERS CMAS AND KDSC"/>
    <property type="match status" value="1"/>
</dbReference>
<comment type="similarity">
    <text evidence="4">Belongs to the CMP-NeuNAc synthase family.</text>
</comment>
<evidence type="ECO:0000256" key="5">
    <source>
        <dbReference type="ARBA" id="ARBA00011881"/>
    </source>
</evidence>
<dbReference type="Gene3D" id="3.40.50.1000">
    <property type="entry name" value="HAD superfamily/HAD-like"/>
    <property type="match status" value="1"/>
</dbReference>
<reference evidence="14 15" key="1">
    <citation type="journal article" date="2017" name="Genome Biol. Evol.">
        <title>Comparative Genomic Analysis Identifies a Campylobacter Clade Deficient in Selenium Metabolism.</title>
        <authorList>
            <person name="Miller W.G."/>
            <person name="Yee E."/>
            <person name="Lopes B.S."/>
            <person name="Chapman M.H."/>
            <person name="Huynh S."/>
            <person name="Bono J.L."/>
            <person name="Parker C.T."/>
            <person name="Strachan N.J.C."/>
            <person name="Forbes K.J."/>
        </authorList>
    </citation>
    <scope>NUCLEOTIDE SEQUENCE [LARGE SCALE GENOMIC DNA]</scope>
    <source>
        <strain evidence="14 15">NCTC 13003</strain>
    </source>
</reference>
<evidence type="ECO:0000256" key="6">
    <source>
        <dbReference type="ARBA" id="ARBA00013066"/>
    </source>
</evidence>
<evidence type="ECO:0000256" key="3">
    <source>
        <dbReference type="ARBA" id="ARBA00005893"/>
    </source>
</evidence>
<dbReference type="GO" id="GO:0009103">
    <property type="term" value="P:lipopolysaccharide biosynthetic process"/>
    <property type="evidence" value="ECO:0007669"/>
    <property type="project" value="UniProtKB-KW"/>
</dbReference>
<keyword evidence="11" id="KW-0448">Lipopolysaccharide biosynthesis</keyword>
<evidence type="ECO:0000256" key="7">
    <source>
        <dbReference type="ARBA" id="ARBA00020092"/>
    </source>
</evidence>
<evidence type="ECO:0000256" key="12">
    <source>
        <dbReference type="ARBA" id="ARBA00031051"/>
    </source>
</evidence>
<feature type="binding site" evidence="13">
    <location>
        <position position="8"/>
    </location>
    <ligand>
        <name>Mg(2+)</name>
        <dbReference type="ChEBI" id="CHEBI:18420"/>
    </ligand>
</feature>
<keyword evidence="9 14" id="KW-0378">Hydrolase</keyword>
<dbReference type="KEGG" id="cdev:CIGN_1046"/>
<dbReference type="SFLD" id="SFLDS00003">
    <property type="entry name" value="Haloacid_Dehalogenase"/>
    <property type="match status" value="1"/>
</dbReference>
<dbReference type="NCBIfam" id="TIGR01670">
    <property type="entry name" value="KdsC-phosphatas"/>
    <property type="match status" value="1"/>
</dbReference>
<dbReference type="Proteomes" id="UP000194309">
    <property type="component" value="Chromosome"/>
</dbReference>
<dbReference type="PIRSF" id="PIRSF006118">
    <property type="entry name" value="KDO8-P_Ptase"/>
    <property type="match status" value="1"/>
</dbReference>
<dbReference type="AlphaFoldDB" id="A0A1X9SSY6"/>
<protein>
    <recommendedName>
        <fullName evidence="7">3-deoxy-D-manno-octulosonate 8-phosphate phosphatase KdsC</fullName>
        <ecNumber evidence="6">3.1.3.45</ecNumber>
    </recommendedName>
    <alternativeName>
        <fullName evidence="12">KDO 8-P phosphatase</fullName>
    </alternativeName>
</protein>
<comment type="cofactor">
    <cofactor evidence="2 13">
        <name>Mg(2+)</name>
        <dbReference type="ChEBI" id="CHEBI:18420"/>
    </cofactor>
</comment>
<dbReference type="EMBL" id="CP018788">
    <property type="protein sequence ID" value="ARQ99322.1"/>
    <property type="molecule type" value="Genomic_DNA"/>
</dbReference>
<dbReference type="InterPro" id="IPR023214">
    <property type="entry name" value="HAD_sf"/>
</dbReference>
<accession>A0A381DAK6</accession>
<evidence type="ECO:0000256" key="1">
    <source>
        <dbReference type="ARBA" id="ARBA00000898"/>
    </source>
</evidence>
<evidence type="ECO:0000313" key="15">
    <source>
        <dbReference type="Proteomes" id="UP000194309"/>
    </source>
</evidence>
<evidence type="ECO:0000256" key="9">
    <source>
        <dbReference type="ARBA" id="ARBA00022801"/>
    </source>
</evidence>
<keyword evidence="15" id="KW-1185">Reference proteome</keyword>
<dbReference type="GO" id="GO:0019143">
    <property type="term" value="F:3-deoxy-manno-octulosonate-8-phosphatase activity"/>
    <property type="evidence" value="ECO:0007669"/>
    <property type="project" value="UniProtKB-EC"/>
</dbReference>
<dbReference type="Pfam" id="PF08282">
    <property type="entry name" value="Hydrolase_3"/>
    <property type="match status" value="1"/>
</dbReference>
<evidence type="ECO:0000256" key="8">
    <source>
        <dbReference type="ARBA" id="ARBA00022723"/>
    </source>
</evidence>
<keyword evidence="8 13" id="KW-0479">Metal-binding</keyword>
<keyword evidence="10 13" id="KW-0460">Magnesium</keyword>
<feature type="binding site" evidence="13">
    <location>
        <position position="101"/>
    </location>
    <ligand>
        <name>Mg(2+)</name>
        <dbReference type="ChEBI" id="CHEBI:18420"/>
    </ligand>
</feature>
<dbReference type="InterPro" id="IPR010023">
    <property type="entry name" value="KdsC_fam"/>
</dbReference>
<comment type="subunit">
    <text evidence="5">Homotetramer.</text>
</comment>
<dbReference type="InterPro" id="IPR036412">
    <property type="entry name" value="HAD-like_sf"/>
</dbReference>
<dbReference type="GO" id="GO:0008781">
    <property type="term" value="F:N-acylneuraminate cytidylyltransferase activity"/>
    <property type="evidence" value="ECO:0007669"/>
    <property type="project" value="TreeGrafter"/>
</dbReference>
<dbReference type="GO" id="GO:0046872">
    <property type="term" value="F:metal ion binding"/>
    <property type="evidence" value="ECO:0007669"/>
    <property type="project" value="UniProtKB-KW"/>
</dbReference>
<proteinExistence type="inferred from homology"/>
<comment type="similarity">
    <text evidence="3">Belongs to the KdsC family.</text>
</comment>
<dbReference type="OrthoDB" id="9805604at2"/>
<name>A0A1X9SSY6_9BACT</name>
<feature type="binding site" evidence="13">
    <location>
        <position position="10"/>
    </location>
    <ligand>
        <name>substrate</name>
    </ligand>
</feature>
<dbReference type="PANTHER" id="PTHR21485:SF6">
    <property type="entry name" value="N-ACYLNEURAMINATE CYTIDYLYLTRANSFERASE-RELATED"/>
    <property type="match status" value="1"/>
</dbReference>
<evidence type="ECO:0000256" key="11">
    <source>
        <dbReference type="ARBA" id="ARBA00022985"/>
    </source>
</evidence>
<dbReference type="STRING" id="1660064.CIGN_1046"/>
<organism evidence="14 15">
    <name type="scientific">Campylobacter devanensis</name>
    <dbReference type="NCBI Taxonomy" id="3161138"/>
    <lineage>
        <taxon>Bacteria</taxon>
        <taxon>Pseudomonadati</taxon>
        <taxon>Campylobacterota</taxon>
        <taxon>Epsilonproteobacteria</taxon>
        <taxon>Campylobacterales</taxon>
        <taxon>Campylobacteraceae</taxon>
        <taxon>Campylobacter</taxon>
    </lineage>
</organism>
<evidence type="ECO:0000256" key="2">
    <source>
        <dbReference type="ARBA" id="ARBA00001946"/>
    </source>
</evidence>
<dbReference type="InterPro" id="IPR050793">
    <property type="entry name" value="CMP-NeuNAc_synthase"/>
</dbReference>
<evidence type="ECO:0000313" key="14">
    <source>
        <dbReference type="EMBL" id="ARQ99322.1"/>
    </source>
</evidence>
<sequence>MIEIIFLDVDGCMSDGGLYKTNLSDEFKRFDVKDGFAIQQWNRMGKISAIITGKSSQIVADRAKELEIKYCFQGVSDKLAKAKEILELEGLSLENAAAIGDDLNDMKLLKNVAISFAPNDAFEALTPDIKLSKNGGYGAVREMIEIIIDRENLRDEWIGRWL</sequence>
<evidence type="ECO:0000256" key="10">
    <source>
        <dbReference type="ARBA" id="ARBA00022842"/>
    </source>
</evidence>
<accession>A0A1X9SSY6</accession>
<comment type="catalytic activity">
    <reaction evidence="1">
        <text>3-deoxy-alpha-D-manno-2-octulosonate-8-phosphate + H2O = 3-deoxy-alpha-D-manno-oct-2-ulosonate + phosphate</text>
        <dbReference type="Rhea" id="RHEA:11500"/>
        <dbReference type="ChEBI" id="CHEBI:15377"/>
        <dbReference type="ChEBI" id="CHEBI:43474"/>
        <dbReference type="ChEBI" id="CHEBI:85985"/>
        <dbReference type="ChEBI" id="CHEBI:85986"/>
        <dbReference type="EC" id="3.1.3.45"/>
    </reaction>
</comment>
<evidence type="ECO:0000256" key="4">
    <source>
        <dbReference type="ARBA" id="ARBA00010726"/>
    </source>
</evidence>
<dbReference type="SUPFAM" id="SSF56784">
    <property type="entry name" value="HAD-like"/>
    <property type="match status" value="1"/>
</dbReference>